<organism evidence="2">
    <name type="scientific">Glycine max</name>
    <name type="common">Soybean</name>
    <name type="synonym">Glycine hispida</name>
    <dbReference type="NCBI Taxonomy" id="3847"/>
    <lineage>
        <taxon>Eukaryota</taxon>
        <taxon>Viridiplantae</taxon>
        <taxon>Streptophyta</taxon>
        <taxon>Embryophyta</taxon>
        <taxon>Tracheophyta</taxon>
        <taxon>Spermatophyta</taxon>
        <taxon>Magnoliopsida</taxon>
        <taxon>eudicotyledons</taxon>
        <taxon>Gunneridae</taxon>
        <taxon>Pentapetalae</taxon>
        <taxon>rosids</taxon>
        <taxon>fabids</taxon>
        <taxon>Fabales</taxon>
        <taxon>Fabaceae</taxon>
        <taxon>Papilionoideae</taxon>
        <taxon>50 kb inversion clade</taxon>
        <taxon>NPAAA clade</taxon>
        <taxon>indigoferoid/millettioid clade</taxon>
        <taxon>Phaseoleae</taxon>
        <taxon>Glycine</taxon>
        <taxon>Glycine subgen. Soja</taxon>
    </lineage>
</organism>
<dbReference type="AlphaFoldDB" id="K7LDQ1"/>
<reference evidence="2 3" key="1">
    <citation type="journal article" date="2010" name="Nature">
        <title>Genome sequence of the palaeopolyploid soybean.</title>
        <authorList>
            <person name="Schmutz J."/>
            <person name="Cannon S.B."/>
            <person name="Schlueter J."/>
            <person name="Ma J."/>
            <person name="Mitros T."/>
            <person name="Nelson W."/>
            <person name="Hyten D.L."/>
            <person name="Song Q."/>
            <person name="Thelen J.J."/>
            <person name="Cheng J."/>
            <person name="Xu D."/>
            <person name="Hellsten U."/>
            <person name="May G.D."/>
            <person name="Yu Y."/>
            <person name="Sakurai T."/>
            <person name="Umezawa T."/>
            <person name="Bhattacharyya M.K."/>
            <person name="Sandhu D."/>
            <person name="Valliyodan B."/>
            <person name="Lindquist E."/>
            <person name="Peto M."/>
            <person name="Grant D."/>
            <person name="Shu S."/>
            <person name="Goodstein D."/>
            <person name="Barry K."/>
            <person name="Futrell-Griggs M."/>
            <person name="Abernathy B."/>
            <person name="Du J."/>
            <person name="Tian Z."/>
            <person name="Zhu L."/>
            <person name="Gill N."/>
            <person name="Joshi T."/>
            <person name="Libault M."/>
            <person name="Sethuraman A."/>
            <person name="Zhang X.-C."/>
            <person name="Shinozaki K."/>
            <person name="Nguyen H.T."/>
            <person name="Wing R.A."/>
            <person name="Cregan P."/>
            <person name="Specht J."/>
            <person name="Grimwood J."/>
            <person name="Rokhsar D."/>
            <person name="Stacey G."/>
            <person name="Shoemaker R.C."/>
            <person name="Jackson S.A."/>
        </authorList>
    </citation>
    <scope>NUCLEOTIDE SEQUENCE</scope>
    <source>
        <strain evidence="3">cv. Williams 82</strain>
        <tissue evidence="2">Callus</tissue>
    </source>
</reference>
<evidence type="ECO:0000313" key="3">
    <source>
        <dbReference type="EnsemblPlants" id="KRH38428"/>
    </source>
</evidence>
<keyword evidence="4" id="KW-1185">Reference proteome</keyword>
<feature type="transmembrane region" description="Helical" evidence="1">
    <location>
        <begin position="6"/>
        <end position="30"/>
    </location>
</feature>
<keyword evidence="1" id="KW-0812">Transmembrane</keyword>
<name>K7LDQ1_SOYBN</name>
<dbReference type="PaxDb" id="3847-GLYMA09G25014.1"/>
<evidence type="ECO:0000313" key="2">
    <source>
        <dbReference type="EMBL" id="KRH38428.1"/>
    </source>
</evidence>
<keyword evidence="1" id="KW-1133">Transmembrane helix</keyword>
<dbReference type="Proteomes" id="UP000008827">
    <property type="component" value="Chromosome 9"/>
</dbReference>
<dbReference type="EnsemblPlants" id="KRH38428">
    <property type="protein sequence ID" value="KRH38428"/>
    <property type="gene ID" value="GLYMA_09G135400"/>
</dbReference>
<proteinExistence type="predicted"/>
<reference evidence="3" key="2">
    <citation type="submission" date="2018-02" db="UniProtKB">
        <authorList>
            <consortium name="EnsemblPlants"/>
        </authorList>
    </citation>
    <scope>IDENTIFICATION</scope>
    <source>
        <strain evidence="3">Williams 82</strain>
    </source>
</reference>
<dbReference type="Gramene" id="KRH38428">
    <property type="protein sequence ID" value="KRH38428"/>
    <property type="gene ID" value="GLYMA_09G135400"/>
</dbReference>
<dbReference type="HOGENOM" id="CLU_135878_1_0_1"/>
<reference evidence="2" key="3">
    <citation type="submission" date="2018-07" db="EMBL/GenBank/DDBJ databases">
        <title>WGS assembly of Glycine max.</title>
        <authorList>
            <person name="Schmutz J."/>
            <person name="Cannon S."/>
            <person name="Schlueter J."/>
            <person name="Ma J."/>
            <person name="Mitros T."/>
            <person name="Nelson W."/>
            <person name="Hyten D."/>
            <person name="Song Q."/>
            <person name="Thelen J."/>
            <person name="Cheng J."/>
            <person name="Xu D."/>
            <person name="Hellsten U."/>
            <person name="May G."/>
            <person name="Yu Y."/>
            <person name="Sakurai T."/>
            <person name="Umezawa T."/>
            <person name="Bhattacharyya M."/>
            <person name="Sandhu D."/>
            <person name="Valliyodan B."/>
            <person name="Lindquist E."/>
            <person name="Peto M."/>
            <person name="Grant D."/>
            <person name="Shu S."/>
            <person name="Goodstein D."/>
            <person name="Barry K."/>
            <person name="Futrell-Griggs M."/>
            <person name="Abernathy B."/>
            <person name="Du J."/>
            <person name="Tian Z."/>
            <person name="Zhu L."/>
            <person name="Gill N."/>
            <person name="Joshi T."/>
            <person name="Libault M."/>
            <person name="Sethuraman A."/>
            <person name="Zhang X."/>
            <person name="Shinozaki K."/>
            <person name="Nguyen H."/>
            <person name="Wing R."/>
            <person name="Cregan P."/>
            <person name="Specht J."/>
            <person name="Grimwood J."/>
            <person name="Rokhsar D."/>
            <person name="Stacey G."/>
            <person name="Shoemaker R."/>
            <person name="Jackson S."/>
        </authorList>
    </citation>
    <scope>NUCLEOTIDE SEQUENCE</scope>
    <source>
        <tissue evidence="2">Callus</tissue>
    </source>
</reference>
<gene>
    <name evidence="2" type="ORF">GLYMA_09G135400</name>
</gene>
<evidence type="ECO:0000313" key="4">
    <source>
        <dbReference type="Proteomes" id="UP000008827"/>
    </source>
</evidence>
<accession>K7LDQ1</accession>
<protein>
    <submittedName>
        <fullName evidence="2 3">Uncharacterized protein</fullName>
    </submittedName>
</protein>
<evidence type="ECO:0000256" key="1">
    <source>
        <dbReference type="SAM" id="Phobius"/>
    </source>
</evidence>
<keyword evidence="1" id="KW-0472">Membrane</keyword>
<dbReference type="eggNOG" id="KOG0157">
    <property type="taxonomic scope" value="Eukaryota"/>
</dbReference>
<dbReference type="InParanoid" id="K7LDQ1"/>
<sequence length="80" mass="9151">MEEFFLAMKLVFSVVVVGILSWILSVYGNLWHESQRVRKRLQMQGIKGPPPYFLRGNLPNMQRIQSQAKAASTCNSNHSD</sequence>
<dbReference type="EMBL" id="CM000842">
    <property type="protein sequence ID" value="KRH38428.1"/>
    <property type="molecule type" value="Genomic_DNA"/>
</dbReference>